<gene>
    <name evidence="2" type="primary">VPS5_1</name>
    <name evidence="3" type="synonym">VPS5_3</name>
    <name evidence="3" type="ORF">PGT21_015061</name>
    <name evidence="2" type="ORF">PGTUg99_014480</name>
</gene>
<dbReference type="EMBL" id="VSWC01000054">
    <property type="protein sequence ID" value="KAA1099625.1"/>
    <property type="molecule type" value="Genomic_DNA"/>
</dbReference>
<dbReference type="AlphaFoldDB" id="A0A5B0P5N2"/>
<protein>
    <submittedName>
        <fullName evidence="2">Vacuolar protein sorting-associated protein 5</fullName>
    </submittedName>
</protein>
<sequence length="172" mass="19344">MVQSLLELAKGLQVLSTSDLLKPVRNTIQRLAGLHRQAHQWGLNQATNELEGLITTSEAHARLTFNGRVKWWDKLQYSINHLMKIQSNHESIKRSCSPNNQSIVLMYPLAELDDPTSASSVENLVRDLDLSRDHKSSLLPSKSPSESHHQHELLQEQQPAVGHYAFGPKSVV</sequence>
<evidence type="ECO:0000313" key="4">
    <source>
        <dbReference type="Proteomes" id="UP000324748"/>
    </source>
</evidence>
<evidence type="ECO:0000313" key="3">
    <source>
        <dbReference type="EMBL" id="KAA1099625.1"/>
    </source>
</evidence>
<reference evidence="4 5" key="1">
    <citation type="submission" date="2019-05" db="EMBL/GenBank/DDBJ databases">
        <title>Emergence of the Ug99 lineage of the wheat stem rust pathogen through somatic hybridization.</title>
        <authorList>
            <person name="Li F."/>
            <person name="Upadhyaya N.M."/>
            <person name="Sperschneider J."/>
            <person name="Matny O."/>
            <person name="Nguyen-Phuc H."/>
            <person name="Mago R."/>
            <person name="Raley C."/>
            <person name="Miller M.E."/>
            <person name="Silverstein K.A.T."/>
            <person name="Henningsen E."/>
            <person name="Hirsch C.D."/>
            <person name="Visser B."/>
            <person name="Pretorius Z.A."/>
            <person name="Steffenson B.J."/>
            <person name="Schwessinger B."/>
            <person name="Dodds P.N."/>
            <person name="Figueroa M."/>
        </authorList>
    </citation>
    <scope>NUCLEOTIDE SEQUENCE [LARGE SCALE GENOMIC DNA]</scope>
    <source>
        <strain evidence="3">21-0</strain>
        <strain evidence="2 5">Ug99</strain>
    </source>
</reference>
<evidence type="ECO:0000313" key="5">
    <source>
        <dbReference type="Proteomes" id="UP000325313"/>
    </source>
</evidence>
<evidence type="ECO:0000256" key="1">
    <source>
        <dbReference type="SAM" id="MobiDB-lite"/>
    </source>
</evidence>
<dbReference type="Proteomes" id="UP000325313">
    <property type="component" value="Unassembled WGS sequence"/>
</dbReference>
<keyword evidence="4" id="KW-1185">Reference proteome</keyword>
<proteinExistence type="predicted"/>
<dbReference type="EMBL" id="VDEP01000372">
    <property type="protein sequence ID" value="KAA1095289.1"/>
    <property type="molecule type" value="Genomic_DNA"/>
</dbReference>
<feature type="compositionally biased region" description="Basic and acidic residues" evidence="1">
    <location>
        <begin position="145"/>
        <end position="154"/>
    </location>
</feature>
<feature type="region of interest" description="Disordered" evidence="1">
    <location>
        <begin position="135"/>
        <end position="159"/>
    </location>
</feature>
<name>A0A5B0P5N2_PUCGR</name>
<dbReference type="OrthoDB" id="271164at2759"/>
<organism evidence="2 5">
    <name type="scientific">Puccinia graminis f. sp. tritici</name>
    <dbReference type="NCBI Taxonomy" id="56615"/>
    <lineage>
        <taxon>Eukaryota</taxon>
        <taxon>Fungi</taxon>
        <taxon>Dikarya</taxon>
        <taxon>Basidiomycota</taxon>
        <taxon>Pucciniomycotina</taxon>
        <taxon>Pucciniomycetes</taxon>
        <taxon>Pucciniales</taxon>
        <taxon>Pucciniaceae</taxon>
        <taxon>Puccinia</taxon>
    </lineage>
</organism>
<evidence type="ECO:0000313" key="2">
    <source>
        <dbReference type="EMBL" id="KAA1095289.1"/>
    </source>
</evidence>
<dbReference type="Proteomes" id="UP000324748">
    <property type="component" value="Unassembled WGS sequence"/>
</dbReference>
<comment type="caution">
    <text evidence="2">The sequence shown here is derived from an EMBL/GenBank/DDBJ whole genome shotgun (WGS) entry which is preliminary data.</text>
</comment>
<accession>A0A5B0P5N2</accession>